<name>A0A285EFR5_9ACTN</name>
<sequence>MQEQLARSLRNTALVAVVLGLLPFALDASVVWKVIGPVVAAALLVHTGQQVWQQVFSTSPRHLNV</sequence>
<dbReference type="RefSeq" id="WP_097207776.1">
    <property type="nucleotide sequence ID" value="NZ_JACHXB010000007.1"/>
</dbReference>
<dbReference type="EMBL" id="OBDO01000008">
    <property type="protein sequence ID" value="SNX97840.1"/>
    <property type="molecule type" value="Genomic_DNA"/>
</dbReference>
<dbReference type="AlphaFoldDB" id="A0A285EFR5"/>
<reference evidence="1 2" key="1">
    <citation type="submission" date="2017-09" db="EMBL/GenBank/DDBJ databases">
        <authorList>
            <person name="Ehlers B."/>
            <person name="Leendertz F.H."/>
        </authorList>
    </citation>
    <scope>NUCLEOTIDE SEQUENCE [LARGE SCALE GENOMIC DNA]</scope>
    <source>
        <strain evidence="1 2">DSM 46844</strain>
    </source>
</reference>
<proteinExistence type="predicted"/>
<keyword evidence="2" id="KW-1185">Reference proteome</keyword>
<dbReference type="OrthoDB" id="5197418at2"/>
<dbReference type="Proteomes" id="UP000219514">
    <property type="component" value="Unassembled WGS sequence"/>
</dbReference>
<protein>
    <submittedName>
        <fullName evidence="1">Uncharacterized protein</fullName>
    </submittedName>
</protein>
<accession>A0A285EFR5</accession>
<evidence type="ECO:0000313" key="2">
    <source>
        <dbReference type="Proteomes" id="UP000219514"/>
    </source>
</evidence>
<gene>
    <name evidence="1" type="ORF">SAMN06893097_108205</name>
</gene>
<evidence type="ECO:0000313" key="1">
    <source>
        <dbReference type="EMBL" id="SNX97840.1"/>
    </source>
</evidence>
<organism evidence="1 2">
    <name type="scientific">Geodermatophilus sabuli</name>
    <dbReference type="NCBI Taxonomy" id="1564158"/>
    <lineage>
        <taxon>Bacteria</taxon>
        <taxon>Bacillati</taxon>
        <taxon>Actinomycetota</taxon>
        <taxon>Actinomycetes</taxon>
        <taxon>Geodermatophilales</taxon>
        <taxon>Geodermatophilaceae</taxon>
        <taxon>Geodermatophilus</taxon>
    </lineage>
</organism>